<evidence type="ECO:0000313" key="7">
    <source>
        <dbReference type="Proteomes" id="UP001164746"/>
    </source>
</evidence>
<accession>A0ABY7FEC1</accession>
<keyword evidence="3" id="KW-0804">Transcription</keyword>
<protein>
    <submittedName>
        <fullName evidence="6">HES1-like protein</fullName>
    </submittedName>
</protein>
<dbReference type="Gene3D" id="4.10.280.10">
    <property type="entry name" value="Helix-loop-helix DNA-binding domain"/>
    <property type="match status" value="1"/>
</dbReference>
<name>A0ABY7FEC1_MYAAR</name>
<dbReference type="Pfam" id="PF00010">
    <property type="entry name" value="HLH"/>
    <property type="match status" value="1"/>
</dbReference>
<proteinExistence type="predicted"/>
<evidence type="ECO:0000256" key="2">
    <source>
        <dbReference type="ARBA" id="ARBA00023015"/>
    </source>
</evidence>
<evidence type="ECO:0000313" key="6">
    <source>
        <dbReference type="EMBL" id="WAR19073.1"/>
    </source>
</evidence>
<dbReference type="PROSITE" id="PS50888">
    <property type="entry name" value="BHLH"/>
    <property type="match status" value="1"/>
</dbReference>
<gene>
    <name evidence="6" type="ORF">MAR_000911</name>
</gene>
<dbReference type="InterPro" id="IPR000742">
    <property type="entry name" value="EGF"/>
</dbReference>
<dbReference type="InterPro" id="IPR050370">
    <property type="entry name" value="HES_HEY"/>
</dbReference>
<keyword evidence="7" id="KW-1185">Reference proteome</keyword>
<organism evidence="6 7">
    <name type="scientific">Mya arenaria</name>
    <name type="common">Soft-shell clam</name>
    <dbReference type="NCBI Taxonomy" id="6604"/>
    <lineage>
        <taxon>Eukaryota</taxon>
        <taxon>Metazoa</taxon>
        <taxon>Spiralia</taxon>
        <taxon>Lophotrochozoa</taxon>
        <taxon>Mollusca</taxon>
        <taxon>Bivalvia</taxon>
        <taxon>Autobranchia</taxon>
        <taxon>Heteroconchia</taxon>
        <taxon>Euheterodonta</taxon>
        <taxon>Imparidentia</taxon>
        <taxon>Neoheterodontei</taxon>
        <taxon>Myida</taxon>
        <taxon>Myoidea</taxon>
        <taxon>Myidae</taxon>
        <taxon>Mya</taxon>
    </lineage>
</organism>
<evidence type="ECO:0000259" key="5">
    <source>
        <dbReference type="PROSITE" id="PS50888"/>
    </source>
</evidence>
<dbReference type="SUPFAM" id="SSF47459">
    <property type="entry name" value="HLH, helix-loop-helix DNA-binding domain"/>
    <property type="match status" value="1"/>
</dbReference>
<keyword evidence="4" id="KW-0539">Nucleus</keyword>
<evidence type="ECO:0000256" key="1">
    <source>
        <dbReference type="ARBA" id="ARBA00004123"/>
    </source>
</evidence>
<dbReference type="SMART" id="SM00353">
    <property type="entry name" value="HLH"/>
    <property type="match status" value="1"/>
</dbReference>
<sequence length="649" mass="69271">MADMRNSPQDVASYLRKVRKPLVERQRRERMNASINRLKLLIADTIREQKILRHILYSIVQVSSMTRVDKADILELTVFHLTRLQQRQRAVSIATDATEDAFSATSYQTGYRDYAREAVTYLSSSSHCGPKVATSVNGHLRTVYEQKQNSSQAGKDRLQEVHNRIPQIENRVPFTFNSQAVFMSTPRRSNEGLTGLTGQIPTTSSGTLECSPILRMTKCHDDVIMHNSSTSNLSFMNTDSGFASFDMTTDIQSCGSDGCFSFDRSYNDPCAETEPPPQDEMPCTDETLTCMDGTCLCNICPASALFDDCNDNGDCTDLDPNTECVAPGRCACRDGFSEIDGYCWAVGVFGGRCDDDGNCGDKNAMCEIDRCVCNAQSSPFNGMCILRGSAMGLCIDGVCPLDVNSDCMDGMCMCKPSFTLLNGQCTKRGGPPGECDEGTCPEDTNSECMTDMCICKDGFSLAGGVCRMDGSTGGCCGEEDTCMDKLAVCLDGLCVCADGSRAISGWCRAELDVLDIYYNLGGALGGMCAGTGNNECFIDKFAVCDNGMCVCKTGSSGISGMCRPNGWTGGICDGAGGDGCSGDMNAFCINGMCMCIGGYIPSSGVCVKLGSLGGPCMGNACPGDIMATCQSGMCMCNTNSSGIAGMCVP</sequence>
<feature type="non-terminal residue" evidence="6">
    <location>
        <position position="649"/>
    </location>
</feature>
<dbReference type="SMART" id="SM00181">
    <property type="entry name" value="EGF"/>
    <property type="match status" value="5"/>
</dbReference>
<dbReference type="Proteomes" id="UP001164746">
    <property type="component" value="Chromosome 11"/>
</dbReference>
<dbReference type="EMBL" id="CP111022">
    <property type="protein sequence ID" value="WAR19073.1"/>
    <property type="molecule type" value="Genomic_DNA"/>
</dbReference>
<evidence type="ECO:0000256" key="4">
    <source>
        <dbReference type="ARBA" id="ARBA00023242"/>
    </source>
</evidence>
<dbReference type="PANTHER" id="PTHR10985">
    <property type="entry name" value="BASIC HELIX-LOOP-HELIX TRANSCRIPTION FACTOR, HES-RELATED"/>
    <property type="match status" value="1"/>
</dbReference>
<feature type="domain" description="BHLH" evidence="5">
    <location>
        <begin position="15"/>
        <end position="84"/>
    </location>
</feature>
<keyword evidence="2" id="KW-0805">Transcription regulation</keyword>
<dbReference type="InterPro" id="IPR011598">
    <property type="entry name" value="bHLH_dom"/>
</dbReference>
<dbReference type="InterPro" id="IPR006149">
    <property type="entry name" value="EB_dom"/>
</dbReference>
<dbReference type="Pfam" id="PF01683">
    <property type="entry name" value="EB"/>
    <property type="match status" value="1"/>
</dbReference>
<comment type="subcellular location">
    <subcellularLocation>
        <location evidence="1">Nucleus</location>
    </subcellularLocation>
</comment>
<evidence type="ECO:0000256" key="3">
    <source>
        <dbReference type="ARBA" id="ARBA00023163"/>
    </source>
</evidence>
<reference evidence="6" key="1">
    <citation type="submission" date="2022-11" db="EMBL/GenBank/DDBJ databases">
        <title>Centuries of genome instability and evolution in soft-shell clam transmissible cancer (bioRxiv).</title>
        <authorList>
            <person name="Hart S.F.M."/>
            <person name="Yonemitsu M.A."/>
            <person name="Giersch R.M."/>
            <person name="Beal B.F."/>
            <person name="Arriagada G."/>
            <person name="Davis B.W."/>
            <person name="Ostrander E.A."/>
            <person name="Goff S.P."/>
            <person name="Metzger M.J."/>
        </authorList>
    </citation>
    <scope>NUCLEOTIDE SEQUENCE</scope>
    <source>
        <strain evidence="6">MELC-2E11</strain>
        <tissue evidence="6">Siphon/mantle</tissue>
    </source>
</reference>
<dbReference type="InterPro" id="IPR036638">
    <property type="entry name" value="HLH_DNA-bd_sf"/>
</dbReference>